<evidence type="ECO:0000313" key="2">
    <source>
        <dbReference type="EMBL" id="HIH92561.1"/>
    </source>
</evidence>
<dbReference type="AlphaFoldDB" id="A0A832S6N0"/>
<dbReference type="EMBL" id="DUJU01000004">
    <property type="protein sequence ID" value="HIH92561.1"/>
    <property type="molecule type" value="Genomic_DNA"/>
</dbReference>
<proteinExistence type="predicted"/>
<dbReference type="RefSeq" id="WP_048065576.1">
    <property type="nucleotide sequence ID" value="NZ_DUJU01000004.1"/>
</dbReference>
<evidence type="ECO:0000313" key="3">
    <source>
        <dbReference type="Proteomes" id="UP000600774"/>
    </source>
</evidence>
<sequence length="74" mass="8394">MERTNWKRKEQGIGREGRKDGRNQLEKEGSRGLDGKGKGPGETKQEATIGEADKEVDCKEIEMEDERVVAHEPR</sequence>
<accession>A0A832S6N0</accession>
<reference evidence="2" key="1">
    <citation type="journal article" date="2020" name="bioRxiv">
        <title>A rank-normalized archaeal taxonomy based on genome phylogeny resolves widespread incomplete and uneven classifications.</title>
        <authorList>
            <person name="Rinke C."/>
            <person name="Chuvochina M."/>
            <person name="Mussig A.J."/>
            <person name="Chaumeil P.-A."/>
            <person name="Waite D.W."/>
            <person name="Whitman W.B."/>
            <person name="Parks D.H."/>
            <person name="Hugenholtz P."/>
        </authorList>
    </citation>
    <scope>NUCLEOTIDE SEQUENCE</scope>
    <source>
        <strain evidence="2">UBA8876</strain>
    </source>
</reference>
<name>A0A832S6N0_9EURY</name>
<evidence type="ECO:0000256" key="1">
    <source>
        <dbReference type="SAM" id="MobiDB-lite"/>
    </source>
</evidence>
<dbReference type="Proteomes" id="UP000600774">
    <property type="component" value="Unassembled WGS sequence"/>
</dbReference>
<gene>
    <name evidence="2" type="ORF">HA338_00445</name>
</gene>
<dbReference type="GeneID" id="24782985"/>
<comment type="caution">
    <text evidence="2">The sequence shown here is derived from an EMBL/GenBank/DDBJ whole genome shotgun (WGS) entry which is preliminary data.</text>
</comment>
<protein>
    <submittedName>
        <fullName evidence="2">Uncharacterized protein</fullName>
    </submittedName>
</protein>
<feature type="region of interest" description="Disordered" evidence="1">
    <location>
        <begin position="1"/>
        <end position="52"/>
    </location>
</feature>
<organism evidence="2 3">
    <name type="scientific">Methanosarcina acetivorans</name>
    <dbReference type="NCBI Taxonomy" id="2214"/>
    <lineage>
        <taxon>Archaea</taxon>
        <taxon>Methanobacteriati</taxon>
        <taxon>Methanobacteriota</taxon>
        <taxon>Stenosarchaea group</taxon>
        <taxon>Methanomicrobia</taxon>
        <taxon>Methanosarcinales</taxon>
        <taxon>Methanosarcinaceae</taxon>
        <taxon>Methanosarcina</taxon>
    </lineage>
</organism>